<dbReference type="EMBL" id="JAWWNJ010000116">
    <property type="protein sequence ID" value="KAK6991695.1"/>
    <property type="molecule type" value="Genomic_DNA"/>
</dbReference>
<reference evidence="2 3" key="1">
    <citation type="journal article" date="2024" name="J Genomics">
        <title>Draft genome sequencing and assembly of Favolaschia claudopus CIRM-BRFM 2984 isolated from oak limbs.</title>
        <authorList>
            <person name="Navarro D."/>
            <person name="Drula E."/>
            <person name="Chaduli D."/>
            <person name="Cazenave R."/>
            <person name="Ahrendt S."/>
            <person name="Wang J."/>
            <person name="Lipzen A."/>
            <person name="Daum C."/>
            <person name="Barry K."/>
            <person name="Grigoriev I.V."/>
            <person name="Favel A."/>
            <person name="Rosso M.N."/>
            <person name="Martin F."/>
        </authorList>
    </citation>
    <scope>NUCLEOTIDE SEQUENCE [LARGE SCALE GENOMIC DNA]</scope>
    <source>
        <strain evidence="2 3">CIRM-BRFM 2984</strain>
    </source>
</reference>
<gene>
    <name evidence="2" type="ORF">R3P38DRAFT_3227544</name>
</gene>
<keyword evidence="3" id="KW-1185">Reference proteome</keyword>
<name>A0AAV9ZS68_9AGAR</name>
<evidence type="ECO:0000256" key="1">
    <source>
        <dbReference type="SAM" id="Phobius"/>
    </source>
</evidence>
<feature type="transmembrane region" description="Helical" evidence="1">
    <location>
        <begin position="204"/>
        <end position="225"/>
    </location>
</feature>
<keyword evidence="1" id="KW-1133">Transmembrane helix</keyword>
<comment type="caution">
    <text evidence="2">The sequence shown here is derived from an EMBL/GenBank/DDBJ whole genome shotgun (WGS) entry which is preliminary data.</text>
</comment>
<organism evidence="2 3">
    <name type="scientific">Favolaschia claudopus</name>
    <dbReference type="NCBI Taxonomy" id="2862362"/>
    <lineage>
        <taxon>Eukaryota</taxon>
        <taxon>Fungi</taxon>
        <taxon>Dikarya</taxon>
        <taxon>Basidiomycota</taxon>
        <taxon>Agaricomycotina</taxon>
        <taxon>Agaricomycetes</taxon>
        <taxon>Agaricomycetidae</taxon>
        <taxon>Agaricales</taxon>
        <taxon>Marasmiineae</taxon>
        <taxon>Mycenaceae</taxon>
        <taxon>Favolaschia</taxon>
    </lineage>
</organism>
<accession>A0AAV9ZS68</accession>
<evidence type="ECO:0000313" key="3">
    <source>
        <dbReference type="Proteomes" id="UP001362999"/>
    </source>
</evidence>
<keyword evidence="1" id="KW-0812">Transmembrane</keyword>
<proteinExistence type="predicted"/>
<protein>
    <submittedName>
        <fullName evidence="2">Uncharacterized protein</fullName>
    </submittedName>
</protein>
<evidence type="ECO:0000313" key="2">
    <source>
        <dbReference type="EMBL" id="KAK6991695.1"/>
    </source>
</evidence>
<keyword evidence="1" id="KW-0472">Membrane</keyword>
<dbReference type="AlphaFoldDB" id="A0AAV9ZS68"/>
<dbReference type="Proteomes" id="UP001362999">
    <property type="component" value="Unassembled WGS sequence"/>
</dbReference>
<sequence length="318" mass="35845">MHEVMRDDVWRKTHSKPRIPKPTILSPPFLSDSFPVPPFPFSATATIRSSSGCRLTGLRAAQDRQPACHVVRRQRNPHRQWTIQHRAVLESSTLILPSAFCLLFLSISPPPHIHTLDTLNLLVSDPHLPPRDATGLVQALTRQNGLILPSARCVPAIPSLRECIALTGAVKLSVRSFTYALVLPVYKLRVVRAYYDIYFASNVFIYNFVPCCIISTFALLPSFLLNHVPSYATPPYLLPLTLPRAQHQPTILPVPHSCTLLAHLTRLLVSNTVTAYYGPQTYLLTRLSYLLTRPSYLLTRPPYLLTRPPYPSYLRTRA</sequence>